<evidence type="ECO:0000313" key="2">
    <source>
        <dbReference type="Proteomes" id="UP000317422"/>
    </source>
</evidence>
<organism evidence="1 2">
    <name type="scientific">Haloactinospora alba</name>
    <dbReference type="NCBI Taxonomy" id="405555"/>
    <lineage>
        <taxon>Bacteria</taxon>
        <taxon>Bacillati</taxon>
        <taxon>Actinomycetota</taxon>
        <taxon>Actinomycetes</taxon>
        <taxon>Streptosporangiales</taxon>
        <taxon>Nocardiopsidaceae</taxon>
        <taxon>Haloactinospora</taxon>
    </lineage>
</organism>
<keyword evidence="2" id="KW-1185">Reference proteome</keyword>
<reference evidence="1 2" key="1">
    <citation type="submission" date="2019-06" db="EMBL/GenBank/DDBJ databases">
        <title>Sequencing the genomes of 1000 actinobacteria strains.</title>
        <authorList>
            <person name="Klenk H.-P."/>
        </authorList>
    </citation>
    <scope>NUCLEOTIDE SEQUENCE [LARGE SCALE GENOMIC DNA]</scope>
    <source>
        <strain evidence="1 2">DSM 45015</strain>
    </source>
</reference>
<gene>
    <name evidence="1" type="ORF">FHX37_1159</name>
</gene>
<sequence length="55" mass="5746">MRWMIDGPDPLNVRARTCSGCGATHDRDVSASRIVPAAGRADKHNACGGTVRPAA</sequence>
<dbReference type="Proteomes" id="UP000317422">
    <property type="component" value="Unassembled WGS sequence"/>
</dbReference>
<dbReference type="OrthoDB" id="6230307at2"/>
<evidence type="ECO:0000313" key="1">
    <source>
        <dbReference type="EMBL" id="TQN31262.1"/>
    </source>
</evidence>
<dbReference type="EMBL" id="VFQC01000001">
    <property type="protein sequence ID" value="TQN31262.1"/>
    <property type="molecule type" value="Genomic_DNA"/>
</dbReference>
<dbReference type="AlphaFoldDB" id="A0A543NHE2"/>
<accession>A0A543NHE2</accession>
<comment type="caution">
    <text evidence="1">The sequence shown here is derived from an EMBL/GenBank/DDBJ whole genome shotgun (WGS) entry which is preliminary data.</text>
</comment>
<protein>
    <submittedName>
        <fullName evidence="1">Uncharacterized protein</fullName>
    </submittedName>
</protein>
<proteinExistence type="predicted"/>
<name>A0A543NHE2_9ACTN</name>